<dbReference type="Proteomes" id="UP001497535">
    <property type="component" value="Unassembled WGS sequence"/>
</dbReference>
<gene>
    <name evidence="1" type="ORF">MENTE1834_LOCUS41535</name>
</gene>
<evidence type="ECO:0000313" key="1">
    <source>
        <dbReference type="EMBL" id="CAK5098171.1"/>
    </source>
</evidence>
<name>A0ACB1APG0_MELEN</name>
<organism evidence="1 2">
    <name type="scientific">Meloidogyne enterolobii</name>
    <name type="common">Root-knot nematode worm</name>
    <name type="synonym">Meloidogyne mayaguensis</name>
    <dbReference type="NCBI Taxonomy" id="390850"/>
    <lineage>
        <taxon>Eukaryota</taxon>
        <taxon>Metazoa</taxon>
        <taxon>Ecdysozoa</taxon>
        <taxon>Nematoda</taxon>
        <taxon>Chromadorea</taxon>
        <taxon>Rhabditida</taxon>
        <taxon>Tylenchina</taxon>
        <taxon>Tylenchomorpha</taxon>
        <taxon>Tylenchoidea</taxon>
        <taxon>Meloidogynidae</taxon>
        <taxon>Meloidogyninae</taxon>
        <taxon>Meloidogyne</taxon>
    </lineage>
</organism>
<reference evidence="1" key="1">
    <citation type="submission" date="2023-11" db="EMBL/GenBank/DDBJ databases">
        <authorList>
            <person name="Poullet M."/>
        </authorList>
    </citation>
    <scope>NUCLEOTIDE SEQUENCE</scope>
    <source>
        <strain evidence="1">E1834</strain>
    </source>
</reference>
<sequence length="80" mass="9676">MFLFIFHQVLNKVYFVYFQVLLNVGCFQVYFLCLCLGFVVQVLFVFPSLFSNVHFQVYFLHVLIQVCFHVLFNNFLLYFP</sequence>
<dbReference type="EMBL" id="CAVMJV010000103">
    <property type="protein sequence ID" value="CAK5098171.1"/>
    <property type="molecule type" value="Genomic_DNA"/>
</dbReference>
<evidence type="ECO:0000313" key="2">
    <source>
        <dbReference type="Proteomes" id="UP001497535"/>
    </source>
</evidence>
<comment type="caution">
    <text evidence="1">The sequence shown here is derived from an EMBL/GenBank/DDBJ whole genome shotgun (WGS) entry which is preliminary data.</text>
</comment>
<proteinExistence type="predicted"/>
<protein>
    <submittedName>
        <fullName evidence="1">Uncharacterized protein</fullName>
    </submittedName>
</protein>
<keyword evidence="2" id="KW-1185">Reference proteome</keyword>
<accession>A0ACB1APG0</accession>